<keyword evidence="4 7" id="KW-1133">Transmembrane helix</keyword>
<comment type="caution">
    <text evidence="9">The sequence shown here is derived from an EMBL/GenBank/DDBJ whole genome shotgun (WGS) entry which is preliminary data.</text>
</comment>
<evidence type="ECO:0000256" key="2">
    <source>
        <dbReference type="ARBA" id="ARBA00022475"/>
    </source>
</evidence>
<keyword evidence="10" id="KW-1185">Reference proteome</keyword>
<dbReference type="InterPro" id="IPR003122">
    <property type="entry name" value="Tar_rcpt_lig-bd"/>
</dbReference>
<reference evidence="9 10" key="1">
    <citation type="submission" date="2022-03" db="EMBL/GenBank/DDBJ databases">
        <title>Genomic signatures underlying metal tolerance in selected Arctic bacterial isolates.</title>
        <authorList>
            <person name="Thomas F.A."/>
            <person name="Venkatachalam S."/>
            <person name="Krishnan K.P."/>
        </authorList>
    </citation>
    <scope>NUCLEOTIDE SEQUENCE [LARGE SCALE GENOMIC DNA]</scope>
    <source>
        <strain evidence="9 10">HM116</strain>
    </source>
</reference>
<sequence>MNRMLSNTSVKTSLTAVLTVFSLLIITIAALGYQAGKRGDTALQALDYAAMHEMLPLNLSRVNLANAKLYYTNSFYAEQSGDAEMASRYLAQAQQFHVASVEEFSTLLTP</sequence>
<evidence type="ECO:0000313" key="10">
    <source>
        <dbReference type="Proteomes" id="UP001320609"/>
    </source>
</evidence>
<name>A0ABS9S606_9GAMM</name>
<evidence type="ECO:0000313" key="9">
    <source>
        <dbReference type="EMBL" id="MCH4811520.1"/>
    </source>
</evidence>
<evidence type="ECO:0000256" key="5">
    <source>
        <dbReference type="ARBA" id="ARBA00023136"/>
    </source>
</evidence>
<evidence type="ECO:0000259" key="8">
    <source>
        <dbReference type="Pfam" id="PF02203"/>
    </source>
</evidence>
<keyword evidence="3 7" id="KW-0812">Transmembrane</keyword>
<evidence type="ECO:0000256" key="7">
    <source>
        <dbReference type="SAM" id="Phobius"/>
    </source>
</evidence>
<dbReference type="RefSeq" id="WP_240717896.1">
    <property type="nucleotide sequence ID" value="NZ_JAKVTW010000005.1"/>
</dbReference>
<accession>A0ABS9S606</accession>
<proteinExistence type="predicted"/>
<evidence type="ECO:0000256" key="3">
    <source>
        <dbReference type="ARBA" id="ARBA00022692"/>
    </source>
</evidence>
<dbReference type="Pfam" id="PF02203">
    <property type="entry name" value="TarH"/>
    <property type="match status" value="1"/>
</dbReference>
<comment type="subcellular location">
    <subcellularLocation>
        <location evidence="1">Cell membrane</location>
    </subcellularLocation>
</comment>
<evidence type="ECO:0000256" key="4">
    <source>
        <dbReference type="ARBA" id="ARBA00022989"/>
    </source>
</evidence>
<keyword evidence="5 7" id="KW-0472">Membrane</keyword>
<keyword evidence="2" id="KW-1003">Cell membrane</keyword>
<dbReference type="Proteomes" id="UP001320609">
    <property type="component" value="Unassembled WGS sequence"/>
</dbReference>
<gene>
    <name evidence="9" type="ORF">MLE19_09265</name>
</gene>
<feature type="transmembrane region" description="Helical" evidence="7">
    <location>
        <begin position="12"/>
        <end position="33"/>
    </location>
</feature>
<keyword evidence="6" id="KW-0807">Transducer</keyword>
<evidence type="ECO:0000256" key="6">
    <source>
        <dbReference type="ARBA" id="ARBA00023224"/>
    </source>
</evidence>
<evidence type="ECO:0000256" key="1">
    <source>
        <dbReference type="ARBA" id="ARBA00004236"/>
    </source>
</evidence>
<dbReference type="EMBL" id="JAKVTW010000005">
    <property type="protein sequence ID" value="MCH4811520.1"/>
    <property type="molecule type" value="Genomic_DNA"/>
</dbReference>
<feature type="domain" description="Chemotaxis methyl-accepting receptor Tar-related ligand-binding" evidence="8">
    <location>
        <begin position="4"/>
        <end position="105"/>
    </location>
</feature>
<protein>
    <submittedName>
        <fullName evidence="9">Tar ligand binding domain-containing protein</fullName>
    </submittedName>
</protein>
<organism evidence="9 10">
    <name type="scientific">Vreelandella neptunia</name>
    <dbReference type="NCBI Taxonomy" id="115551"/>
    <lineage>
        <taxon>Bacteria</taxon>
        <taxon>Pseudomonadati</taxon>
        <taxon>Pseudomonadota</taxon>
        <taxon>Gammaproteobacteria</taxon>
        <taxon>Oceanospirillales</taxon>
        <taxon>Halomonadaceae</taxon>
        <taxon>Vreelandella</taxon>
    </lineage>
</organism>